<dbReference type="OrthoDB" id="341421at2759"/>
<dbReference type="PANTHER" id="PTHR13271">
    <property type="entry name" value="UNCHARACTERIZED PUTATIVE METHYLTRANSFERASE"/>
    <property type="match status" value="1"/>
</dbReference>
<reference evidence="4" key="1">
    <citation type="journal article" date="2021" name="Proc. Natl. Acad. Sci. U.S.A.">
        <title>Three genomes in the algal genus Volvox reveal the fate of a haploid sex-determining region after a transition to homothallism.</title>
        <authorList>
            <person name="Yamamoto K."/>
            <person name="Hamaji T."/>
            <person name="Kawai-Toyooka H."/>
            <person name="Matsuzaki R."/>
            <person name="Takahashi F."/>
            <person name="Nishimura Y."/>
            <person name="Kawachi M."/>
            <person name="Noguchi H."/>
            <person name="Minakuchi Y."/>
            <person name="Umen J.G."/>
            <person name="Toyoda A."/>
            <person name="Nozaki H."/>
        </authorList>
    </citation>
    <scope>NUCLEOTIDE SEQUENCE</scope>
    <source>
        <strain evidence="4">NIES-3786</strain>
    </source>
</reference>
<dbReference type="PANTHER" id="PTHR13271:SF137">
    <property type="entry name" value="SET DOMAIN-CONTAINING PROTEIN"/>
    <property type="match status" value="1"/>
</dbReference>
<dbReference type="InterPro" id="IPR036464">
    <property type="entry name" value="Rubisco_LSMT_subst-bd_sf"/>
</dbReference>
<proteinExistence type="predicted"/>
<dbReference type="Proteomes" id="UP000747110">
    <property type="component" value="Unassembled WGS sequence"/>
</dbReference>
<sequence>MQVGSFSPRRTIVWPSHVLVPCPTPFIRVRNVDPTGTFPLVLDRTKRSVAARNTSSISRSIAATQPSSYIEVSDNLKPNAFDPDALAKAAGVQCLVHCGPTPLGRGLVAPRSLDRQAIVSVPLQHALVITDEPLTGISVFGDRCHSLWQEHHGQLPQQLLDFLTGDARWDVRMTAWLLWVASELPDSPVWGSYLASLPPADEVTCLLNYGPDEARELQFKELVEEARSQHKWALTVHRSYFGSEGELRKLRLAMRIEDTMWAMSMVRTRTFSEDVNGEALTLMVPYADLANHSFQHNATFGMSRDNTRFELRLLLPLAAGEEATISYGEGKPNFEVMRDYGFIVPGNTNDRIKLPNQDTLPALNGASLLEALGIKGDWRNGGKLTRVHPETSPGGEPANLLALARQKSAVLSMNLSDGFPSPKGGGLFGRWPGATSWTDAGRPPPQRLNGSATTMTTERAAVATVRQSYQAALDELPTSIAKDESLLLAHDQASGGAAVPLPSRVAAAVRCRLEHKLLLAEAVRALEIYDIWLHERLRLGRLVG</sequence>
<dbReference type="CDD" id="cd10527">
    <property type="entry name" value="SET_LSMT"/>
    <property type="match status" value="1"/>
</dbReference>
<dbReference type="PROSITE" id="PS50280">
    <property type="entry name" value="SET"/>
    <property type="match status" value="1"/>
</dbReference>
<dbReference type="InterPro" id="IPR050600">
    <property type="entry name" value="SETD3_SETD6_MTase"/>
</dbReference>
<gene>
    <name evidence="4" type="ORF">Vretifemale_4696</name>
</gene>
<dbReference type="GO" id="GO:0032259">
    <property type="term" value="P:methylation"/>
    <property type="evidence" value="ECO:0007669"/>
    <property type="project" value="UniProtKB-KW"/>
</dbReference>
<dbReference type="InterPro" id="IPR046341">
    <property type="entry name" value="SET_dom_sf"/>
</dbReference>
<dbReference type="GO" id="GO:0016279">
    <property type="term" value="F:protein-lysine N-methyltransferase activity"/>
    <property type="evidence" value="ECO:0007669"/>
    <property type="project" value="TreeGrafter"/>
</dbReference>
<keyword evidence="5" id="KW-1185">Reference proteome</keyword>
<comment type="caution">
    <text evidence="4">The sequence shown here is derived from an EMBL/GenBank/DDBJ whole genome shotgun (WGS) entry which is preliminary data.</text>
</comment>
<dbReference type="AlphaFoldDB" id="A0A8J4FG08"/>
<keyword evidence="1" id="KW-0489">Methyltransferase</keyword>
<dbReference type="Gene3D" id="3.90.1410.10">
    <property type="entry name" value="set domain protein methyltransferase, domain 1"/>
    <property type="match status" value="1"/>
</dbReference>
<dbReference type="EMBL" id="BNCP01000006">
    <property type="protein sequence ID" value="GIL74783.1"/>
    <property type="molecule type" value="Genomic_DNA"/>
</dbReference>
<dbReference type="Gene3D" id="3.90.1420.10">
    <property type="entry name" value="Rubisco LSMT, substrate-binding domain"/>
    <property type="match status" value="1"/>
</dbReference>
<evidence type="ECO:0000313" key="4">
    <source>
        <dbReference type="EMBL" id="GIL74783.1"/>
    </source>
</evidence>
<evidence type="ECO:0000256" key="3">
    <source>
        <dbReference type="ARBA" id="ARBA00022691"/>
    </source>
</evidence>
<name>A0A8J4FG08_9CHLO</name>
<evidence type="ECO:0000256" key="1">
    <source>
        <dbReference type="ARBA" id="ARBA00022603"/>
    </source>
</evidence>
<dbReference type="InterPro" id="IPR001214">
    <property type="entry name" value="SET_dom"/>
</dbReference>
<evidence type="ECO:0000313" key="5">
    <source>
        <dbReference type="Proteomes" id="UP000747110"/>
    </source>
</evidence>
<evidence type="ECO:0000256" key="2">
    <source>
        <dbReference type="ARBA" id="ARBA00022679"/>
    </source>
</evidence>
<keyword evidence="2" id="KW-0808">Transferase</keyword>
<protein>
    <submittedName>
        <fullName evidence="4">Uncharacterized protein</fullName>
    </submittedName>
</protein>
<dbReference type="SUPFAM" id="SSF82199">
    <property type="entry name" value="SET domain"/>
    <property type="match status" value="1"/>
</dbReference>
<keyword evidence="3" id="KW-0949">S-adenosyl-L-methionine</keyword>
<organism evidence="4 5">
    <name type="scientific">Volvox reticuliferus</name>
    <dbReference type="NCBI Taxonomy" id="1737510"/>
    <lineage>
        <taxon>Eukaryota</taxon>
        <taxon>Viridiplantae</taxon>
        <taxon>Chlorophyta</taxon>
        <taxon>core chlorophytes</taxon>
        <taxon>Chlorophyceae</taxon>
        <taxon>CS clade</taxon>
        <taxon>Chlamydomonadales</taxon>
        <taxon>Volvocaceae</taxon>
        <taxon>Volvox</taxon>
    </lineage>
</organism>
<accession>A0A8J4FG08</accession>